<dbReference type="SMART" id="SM00854">
    <property type="entry name" value="PGA_cap"/>
    <property type="match status" value="1"/>
</dbReference>
<sequence>MLAAACTSGSPAPGAGTATGTTSTPADSTAPPSPANSSPTATTPATPAATFPLAVVTGLTNLKANVSVAELRDLAGKGTLVVPCGVKLTAPDLPAPPASSACVPADKIAAALVAGQQRIALLPPGLVQPATKVLSIRGKGPFGMFGPDLFGDEQARAMDYPVKATTAPGGTSLDASWTAYDPSQVWTMTNLGSLCSDRGAATQVVSRGRGWDWVFEGGTARYAAPAVVDPPDHEPYRSVQPVDTGNAGATPQIIKRSDVAIADHECPVVPDSTWKPQLGTTAVFSVPEAVLPRWRDTLGLDVVYLAANHMSDKGVAGIESTLRLIDKYKIPRTGLGRDLDEAIEPAYVQVAGLKVGFVAVNDVAGVARADADTAGVPWITERNIREGVRRAKAAGADLVICNPQWWGGAEYHDDLWPTQKRQLGWFDKAGCDQVIGSGTHVAGPLLVRGPAADPNVVLVSPGNYLFGQGWWQETQEGVILDLSFRGKTLVNVRLRPTVMIRQARPALLDPQGDGRYVLQRMWKYSTTPPAR</sequence>
<feature type="domain" description="Capsule synthesis protein CapA" evidence="3">
    <location>
        <begin position="233"/>
        <end position="468"/>
    </location>
</feature>
<evidence type="ECO:0000256" key="1">
    <source>
        <dbReference type="ARBA" id="ARBA00005662"/>
    </source>
</evidence>
<organism evidence="4 5">
    <name type="scientific">Terrabacter tumescens</name>
    <dbReference type="NCBI Taxonomy" id="60443"/>
    <lineage>
        <taxon>Bacteria</taxon>
        <taxon>Bacillati</taxon>
        <taxon>Actinomycetota</taxon>
        <taxon>Actinomycetes</taxon>
        <taxon>Micrococcales</taxon>
        <taxon>Intrasporangiaceae</taxon>
        <taxon>Terrabacter</taxon>
    </lineage>
</organism>
<protein>
    <recommendedName>
        <fullName evidence="3">Capsule synthesis protein CapA domain-containing protein</fullName>
    </recommendedName>
</protein>
<dbReference type="SUPFAM" id="SSF56300">
    <property type="entry name" value="Metallo-dependent phosphatases"/>
    <property type="match status" value="1"/>
</dbReference>
<dbReference type="PANTHER" id="PTHR33393:SF11">
    <property type="entry name" value="POLYGLUTAMINE SYNTHESIS ACCESSORY PROTEIN RV0574C-RELATED"/>
    <property type="match status" value="1"/>
</dbReference>
<evidence type="ECO:0000256" key="2">
    <source>
        <dbReference type="SAM" id="MobiDB-lite"/>
    </source>
</evidence>
<dbReference type="InterPro" id="IPR029052">
    <property type="entry name" value="Metallo-depent_PP-like"/>
</dbReference>
<dbReference type="Pfam" id="PF09587">
    <property type="entry name" value="PGA_cap"/>
    <property type="match status" value="1"/>
</dbReference>
<dbReference type="PANTHER" id="PTHR33393">
    <property type="entry name" value="POLYGLUTAMINE SYNTHESIS ACCESSORY PROTEIN RV0574C-RELATED"/>
    <property type="match status" value="1"/>
</dbReference>
<proteinExistence type="inferred from homology"/>
<comment type="similarity">
    <text evidence="1">Belongs to the CapA family.</text>
</comment>
<accession>A0ABQ2IH87</accession>
<gene>
    <name evidence="4" type="ORF">GCM10009721_39780</name>
</gene>
<evidence type="ECO:0000313" key="4">
    <source>
        <dbReference type="EMBL" id="GGN08076.1"/>
    </source>
</evidence>
<feature type="region of interest" description="Disordered" evidence="2">
    <location>
        <begin position="1"/>
        <end position="45"/>
    </location>
</feature>
<evidence type="ECO:0000259" key="3">
    <source>
        <dbReference type="SMART" id="SM00854"/>
    </source>
</evidence>
<dbReference type="EMBL" id="BMNZ01000009">
    <property type="protein sequence ID" value="GGN08076.1"/>
    <property type="molecule type" value="Genomic_DNA"/>
</dbReference>
<reference evidence="5" key="1">
    <citation type="journal article" date="2019" name="Int. J. Syst. Evol. Microbiol.">
        <title>The Global Catalogue of Microorganisms (GCM) 10K type strain sequencing project: providing services to taxonomists for standard genome sequencing and annotation.</title>
        <authorList>
            <consortium name="The Broad Institute Genomics Platform"/>
            <consortium name="The Broad Institute Genome Sequencing Center for Infectious Disease"/>
            <person name="Wu L."/>
            <person name="Ma J."/>
        </authorList>
    </citation>
    <scope>NUCLEOTIDE SEQUENCE [LARGE SCALE GENOMIC DNA]</scope>
    <source>
        <strain evidence="5">JCM 1365</strain>
    </source>
</reference>
<evidence type="ECO:0000313" key="5">
    <source>
        <dbReference type="Proteomes" id="UP000623461"/>
    </source>
</evidence>
<keyword evidence="5" id="KW-1185">Reference proteome</keyword>
<dbReference type="Proteomes" id="UP000623461">
    <property type="component" value="Unassembled WGS sequence"/>
</dbReference>
<dbReference type="InterPro" id="IPR019079">
    <property type="entry name" value="Capsule_synth_CapA"/>
</dbReference>
<dbReference type="InterPro" id="IPR052169">
    <property type="entry name" value="CW_Biosynth-Accessory"/>
</dbReference>
<comment type="caution">
    <text evidence="4">The sequence shown here is derived from an EMBL/GenBank/DDBJ whole genome shotgun (WGS) entry which is preliminary data.</text>
</comment>
<dbReference type="Gene3D" id="3.60.21.10">
    <property type="match status" value="1"/>
</dbReference>
<name>A0ABQ2IH87_9MICO</name>
<feature type="compositionally biased region" description="Low complexity" evidence="2">
    <location>
        <begin position="7"/>
        <end position="45"/>
    </location>
</feature>